<feature type="transmembrane region" description="Helical" evidence="1">
    <location>
        <begin position="149"/>
        <end position="173"/>
    </location>
</feature>
<evidence type="ECO:0000256" key="1">
    <source>
        <dbReference type="SAM" id="Phobius"/>
    </source>
</evidence>
<evidence type="ECO:0000313" key="3">
    <source>
        <dbReference type="Proteomes" id="UP000219338"/>
    </source>
</evidence>
<dbReference type="AlphaFoldDB" id="A0A284RHI4"/>
<gene>
    <name evidence="2" type="ORF">ARMOST_11582</name>
</gene>
<keyword evidence="1" id="KW-0812">Transmembrane</keyword>
<dbReference type="OMA" id="NAMINTM"/>
<keyword evidence="1" id="KW-0472">Membrane</keyword>
<feature type="transmembrane region" description="Helical" evidence="1">
    <location>
        <begin position="575"/>
        <end position="595"/>
    </location>
</feature>
<accession>A0A284RHI4</accession>
<keyword evidence="1" id="KW-1133">Transmembrane helix</keyword>
<organism evidence="2 3">
    <name type="scientific">Armillaria ostoyae</name>
    <name type="common">Armillaria root rot fungus</name>
    <dbReference type="NCBI Taxonomy" id="47428"/>
    <lineage>
        <taxon>Eukaryota</taxon>
        <taxon>Fungi</taxon>
        <taxon>Dikarya</taxon>
        <taxon>Basidiomycota</taxon>
        <taxon>Agaricomycotina</taxon>
        <taxon>Agaricomycetes</taxon>
        <taxon>Agaricomycetidae</taxon>
        <taxon>Agaricales</taxon>
        <taxon>Marasmiineae</taxon>
        <taxon>Physalacriaceae</taxon>
        <taxon>Armillaria</taxon>
    </lineage>
</organism>
<dbReference type="EMBL" id="FUEG01000009">
    <property type="protein sequence ID" value="SJL08219.1"/>
    <property type="molecule type" value="Genomic_DNA"/>
</dbReference>
<keyword evidence="3" id="KW-1185">Reference proteome</keyword>
<proteinExistence type="predicted"/>
<dbReference type="Proteomes" id="UP000219338">
    <property type="component" value="Unassembled WGS sequence"/>
</dbReference>
<protein>
    <submittedName>
        <fullName evidence="2">Uncharacterized protein</fullName>
    </submittedName>
</protein>
<feature type="transmembrane region" description="Helical" evidence="1">
    <location>
        <begin position="117"/>
        <end position="137"/>
    </location>
</feature>
<feature type="transmembrane region" description="Helical" evidence="1">
    <location>
        <begin position="194"/>
        <end position="216"/>
    </location>
</feature>
<dbReference type="OrthoDB" id="2921165at2759"/>
<reference evidence="3" key="1">
    <citation type="journal article" date="2017" name="Nat. Ecol. Evol.">
        <title>Genome expansion and lineage-specific genetic innovations in the forest pathogenic fungi Armillaria.</title>
        <authorList>
            <person name="Sipos G."/>
            <person name="Prasanna A.N."/>
            <person name="Walter M.C."/>
            <person name="O'Connor E."/>
            <person name="Balint B."/>
            <person name="Krizsan K."/>
            <person name="Kiss B."/>
            <person name="Hess J."/>
            <person name="Varga T."/>
            <person name="Slot J."/>
            <person name="Riley R."/>
            <person name="Boka B."/>
            <person name="Rigling D."/>
            <person name="Barry K."/>
            <person name="Lee J."/>
            <person name="Mihaltcheva S."/>
            <person name="LaButti K."/>
            <person name="Lipzen A."/>
            <person name="Waldron R."/>
            <person name="Moloney N.M."/>
            <person name="Sperisen C."/>
            <person name="Kredics L."/>
            <person name="Vagvoelgyi C."/>
            <person name="Patrignani A."/>
            <person name="Fitzpatrick D."/>
            <person name="Nagy I."/>
            <person name="Doyle S."/>
            <person name="Anderson J.B."/>
            <person name="Grigoriev I.V."/>
            <person name="Gueldener U."/>
            <person name="Muensterkoetter M."/>
            <person name="Nagy L.G."/>
        </authorList>
    </citation>
    <scope>NUCLEOTIDE SEQUENCE [LARGE SCALE GENOMIC DNA]</scope>
    <source>
        <strain evidence="3">C18/9</strain>
    </source>
</reference>
<sequence>MSEASLKGSPHYEHLSQSCMDSSSISSSWTWPKSPHKPSRIHHPLIPSPPTPTTFFSRNLSVISLALLTTATFVWTAFFAHASTNLSRSITHFHGGREITGEPDPPLIRLGSPSMTILLLQISTSVTTLLLGELAIACYERVRWQRASSLSGLSGGTLLGLSRATSIIGVALLSTKAKVSWSTRLWCLKRMFTYIVVSFVGVVFLFDINFITFFPVTIDMATTTTTGWGEFNSSLFQYDPLGFQGFLTNPRQTFPIEATEDRCHATVDSVASLANCTSYAVVTSVEYLDADGQAGYGLGSQDWFSEDQDNDGRTGYMPMIETPWIVSFYPHAYGHHFSSGECQAWIAPYYYSEPGMNDVALRICLSMLDNGGRNDSTTILAQIAVCGGVDGNISTGDCHAALDDPSYTGLGFHGASEAVMANPPLNLAMTVTKRTASPIYDLKNGSIMDIEIPFYQHPGLVDLTPDSAWAPVPADRDAPLPASIDADAFRNFTFSIYDGAYGNVSDVYSVPNAMINTMVRLISTSNSLFAYEHAKDLLAYTLRSGSNLPASAPLNFTRGFACYTRDRLQISQTSWILFMVLGGSVLLSCYVLIVFTSMWNRNSYTTFFPEVDFAAGFVGGDHHQADVVSRLHEFTTAPPAHYIVSENSLTDFMSSHRQDAEEGPEEHLPTMYDALKDLSDMEASVFHHLNYLITQVTTCTPFHEEATLVIFKPLRDAVVDFLNPVVEAWQLGALVVSYLADQPIPLPSWVAGKYHSMRLNAQSARRRFALLDVAIVNLQAPLLDHLRGSCGLQPLLRALKWLGTSSIRVDILDSLPQLLIEFRKYCRRTMQCLNIIEYSVVGLHDFFSDEGCVGALTGPEEICRRMRDLSQFAVKGIPHASVHRYRLGLKGSKVRVISDYNGRDYLREDSTFSQIILT</sequence>
<evidence type="ECO:0000313" key="2">
    <source>
        <dbReference type="EMBL" id="SJL08219.1"/>
    </source>
</evidence>
<name>A0A284RHI4_ARMOS</name>
<feature type="transmembrane region" description="Helical" evidence="1">
    <location>
        <begin position="60"/>
        <end position="80"/>
    </location>
</feature>
<dbReference type="STRING" id="47428.A0A284RHI4"/>